<organism evidence="1 2">
    <name type="scientific">[Actinomadura] parvosata subsp. kistnae</name>
    <dbReference type="NCBI Taxonomy" id="1909395"/>
    <lineage>
        <taxon>Bacteria</taxon>
        <taxon>Bacillati</taxon>
        <taxon>Actinomycetota</taxon>
        <taxon>Actinomycetes</taxon>
        <taxon>Streptosporangiales</taxon>
        <taxon>Streptosporangiaceae</taxon>
        <taxon>Nonomuraea</taxon>
    </lineage>
</organism>
<reference evidence="2" key="1">
    <citation type="journal article" date="2017" name="Med. Chem. Commun.">
        <title>Nonomuraea sp. ATCC 55076 harbours the largest actinomycete chromosome to date and the kistamicin biosynthetic gene cluster.</title>
        <authorList>
            <person name="Nazari B."/>
            <person name="Forneris C.C."/>
            <person name="Gibson M.I."/>
            <person name="Moon K."/>
            <person name="Schramma K.R."/>
            <person name="Seyedsayamdost M.R."/>
        </authorList>
    </citation>
    <scope>NUCLEOTIDE SEQUENCE [LARGE SCALE GENOMIC DNA]</scope>
    <source>
        <strain evidence="2">ATCC 55076</strain>
    </source>
</reference>
<proteinExistence type="predicted"/>
<dbReference type="Proteomes" id="UP000190797">
    <property type="component" value="Chromosome"/>
</dbReference>
<dbReference type="AlphaFoldDB" id="A0A1V0A9E7"/>
<keyword evidence="2" id="KW-1185">Reference proteome</keyword>
<evidence type="ECO:0000313" key="1">
    <source>
        <dbReference type="EMBL" id="AQZ66837.1"/>
    </source>
</evidence>
<dbReference type="PROSITE" id="PS51318">
    <property type="entry name" value="TAT"/>
    <property type="match status" value="1"/>
</dbReference>
<name>A0A1V0A9E7_9ACTN</name>
<sequence>MEITVNPNRPRAGARRGLLRVLGVVLAPVAAIVLIGQPAHAAQACTGQSSSNVCLTIDDAGGGLFRVTIGIDWRIGQVPAQQIIDAPGDPFTAAVFADDSSGYLFSVPITNVGASADAGLSGEGSVLMPRIWLDEDFNDVDEVLARIKVNDSRFGVIRSFSSPQIQQSF</sequence>
<gene>
    <name evidence="1" type="ORF">BKM31_40150</name>
</gene>
<dbReference type="KEGG" id="noa:BKM31_40150"/>
<protein>
    <submittedName>
        <fullName evidence="1">Uncharacterized protein</fullName>
    </submittedName>
</protein>
<dbReference type="STRING" id="1909395.BKM31_40150"/>
<evidence type="ECO:0000313" key="2">
    <source>
        <dbReference type="Proteomes" id="UP000190797"/>
    </source>
</evidence>
<accession>A0A1V0A9E7</accession>
<dbReference type="EMBL" id="CP017717">
    <property type="protein sequence ID" value="AQZ66837.1"/>
    <property type="molecule type" value="Genomic_DNA"/>
</dbReference>
<dbReference type="InterPro" id="IPR006311">
    <property type="entry name" value="TAT_signal"/>
</dbReference>